<keyword evidence="2" id="KW-1185">Reference proteome</keyword>
<dbReference type="Proteomes" id="UP000198657">
    <property type="component" value="Unassembled WGS sequence"/>
</dbReference>
<dbReference type="AlphaFoldDB" id="A0A1H8IXH2"/>
<sequence>MITFLENVSQQEMEEEFVKLTEVVLKFELKKVFKFEKQLL</sequence>
<gene>
    <name evidence="1" type="ORF">SAMN04487942_0765</name>
</gene>
<dbReference type="RefSeq" id="WP_262987357.1">
    <property type="nucleotide sequence ID" value="NZ_CBCSFM010000001.1"/>
</dbReference>
<evidence type="ECO:0000313" key="1">
    <source>
        <dbReference type="EMBL" id="SEN73284.1"/>
    </source>
</evidence>
<dbReference type="EMBL" id="FODN01000001">
    <property type="protein sequence ID" value="SEN73284.1"/>
    <property type="molecule type" value="Genomic_DNA"/>
</dbReference>
<organism evidence="1 2">
    <name type="scientific">Flavobacterium sinopsychrotolerans</name>
    <dbReference type="NCBI Taxonomy" id="604089"/>
    <lineage>
        <taxon>Bacteria</taxon>
        <taxon>Pseudomonadati</taxon>
        <taxon>Bacteroidota</taxon>
        <taxon>Flavobacteriia</taxon>
        <taxon>Flavobacteriales</taxon>
        <taxon>Flavobacteriaceae</taxon>
        <taxon>Flavobacterium</taxon>
    </lineage>
</organism>
<reference evidence="2" key="1">
    <citation type="submission" date="2016-10" db="EMBL/GenBank/DDBJ databases">
        <authorList>
            <person name="Varghese N."/>
            <person name="Submissions S."/>
        </authorList>
    </citation>
    <scope>NUCLEOTIDE SEQUENCE [LARGE SCALE GENOMIC DNA]</scope>
    <source>
        <strain evidence="2">CGMCC 1.8704</strain>
    </source>
</reference>
<evidence type="ECO:0000313" key="2">
    <source>
        <dbReference type="Proteomes" id="UP000198657"/>
    </source>
</evidence>
<dbReference type="STRING" id="604089.SAMN04487942_0765"/>
<protein>
    <submittedName>
        <fullName evidence="1">Uncharacterized protein</fullName>
    </submittedName>
</protein>
<accession>A0A1H8IXH2</accession>
<proteinExistence type="predicted"/>
<name>A0A1H8IXH2_9FLAO</name>